<sequence length="154" mass="18018">MPVFYSFHYDRDSWRVQQVMNMGVIDGSPLLNHQEWETVKRGGGQAIKNWIDRQMLYKSAVIVLVGYETANRPWVRYEIEKAYRERKPLLGIRINGLKDRDGYTDPEGPDPFDILGFDSLYVPLHTPAGYDSTSRYNDISRNIRDWSRSGYVRP</sequence>
<reference evidence="2" key="1">
    <citation type="submission" date="2020-08" db="EMBL/GenBank/DDBJ databases">
        <authorList>
            <person name="Cejkova D."/>
            <person name="Kubasova T."/>
            <person name="Jahodarova E."/>
            <person name="Rychlik I."/>
        </authorList>
    </citation>
    <scope>NUCLEOTIDE SEQUENCE</scope>
    <source>
        <strain evidence="2">An836</strain>
    </source>
</reference>
<accession>A0A938WYA9</accession>
<gene>
    <name evidence="2" type="ORF">H7U32_06220</name>
</gene>
<dbReference type="Pfam" id="PF08937">
    <property type="entry name" value="ThsB_TIR"/>
    <property type="match status" value="1"/>
</dbReference>
<evidence type="ECO:0000313" key="3">
    <source>
        <dbReference type="Proteomes" id="UP000718821"/>
    </source>
</evidence>
<dbReference type="EMBL" id="JACLYU010000010">
    <property type="protein sequence ID" value="MBM6699907.1"/>
    <property type="molecule type" value="Genomic_DNA"/>
</dbReference>
<organism evidence="2 3">
    <name type="scientific">Bifidobacterium pullorum subsp. saeculare</name>
    <dbReference type="NCBI Taxonomy" id="78257"/>
    <lineage>
        <taxon>Bacteria</taxon>
        <taxon>Bacillati</taxon>
        <taxon>Actinomycetota</taxon>
        <taxon>Actinomycetes</taxon>
        <taxon>Bifidobacteriales</taxon>
        <taxon>Bifidobacteriaceae</taxon>
        <taxon>Bifidobacterium</taxon>
    </lineage>
</organism>
<dbReference type="InterPro" id="IPR036490">
    <property type="entry name" value="ThsB_TIR-like_sf"/>
</dbReference>
<dbReference type="RefSeq" id="WP_204469023.1">
    <property type="nucleotide sequence ID" value="NZ_JACLYU010000010.1"/>
</dbReference>
<dbReference type="SUPFAM" id="SSF52206">
    <property type="entry name" value="Hypothetical protein MTH538"/>
    <property type="match status" value="1"/>
</dbReference>
<proteinExistence type="predicted"/>
<dbReference type="InterPro" id="IPR015032">
    <property type="entry name" value="ThsB__TIR-like_domain"/>
</dbReference>
<keyword evidence="3" id="KW-1185">Reference proteome</keyword>
<protein>
    <submittedName>
        <fullName evidence="2">TIR domain-containing protein</fullName>
    </submittedName>
</protein>
<name>A0A938WYA9_9BIFI</name>
<dbReference type="Gene3D" id="3.40.50.9200">
    <property type="entry name" value="Hypothetical protein MTH538"/>
    <property type="match status" value="1"/>
</dbReference>
<comment type="caution">
    <text evidence="2">The sequence shown here is derived from an EMBL/GenBank/DDBJ whole genome shotgun (WGS) entry which is preliminary data.</text>
</comment>
<evidence type="ECO:0000259" key="1">
    <source>
        <dbReference type="Pfam" id="PF08937"/>
    </source>
</evidence>
<reference evidence="2" key="2">
    <citation type="journal article" date="2021" name="Sci. Rep.">
        <title>The distribution of antibiotic resistance genes in chicken gut microbiota commensals.</title>
        <authorList>
            <person name="Juricova H."/>
            <person name="Matiasovicova J."/>
            <person name="Kubasova T."/>
            <person name="Cejkova D."/>
            <person name="Rychlik I."/>
        </authorList>
    </citation>
    <scope>NUCLEOTIDE SEQUENCE</scope>
    <source>
        <strain evidence="2">An836</strain>
    </source>
</reference>
<dbReference type="AlphaFoldDB" id="A0A938WYA9"/>
<feature type="domain" description="Thoeris protein ThsB TIR-like" evidence="1">
    <location>
        <begin position="4"/>
        <end position="98"/>
    </location>
</feature>
<dbReference type="Proteomes" id="UP000718821">
    <property type="component" value="Unassembled WGS sequence"/>
</dbReference>
<evidence type="ECO:0000313" key="2">
    <source>
        <dbReference type="EMBL" id="MBM6699907.1"/>
    </source>
</evidence>